<keyword evidence="5 8" id="KW-0812">Transmembrane</keyword>
<dbReference type="PANTHER" id="PTHR30047:SF7">
    <property type="entry name" value="HIGH-AFFINITY CHOLINE TRANSPORT PROTEIN"/>
    <property type="match status" value="1"/>
</dbReference>
<comment type="similarity">
    <text evidence="2">Belongs to the BCCT transporter (TC 2.A.15) family.</text>
</comment>
<evidence type="ECO:0000313" key="9">
    <source>
        <dbReference type="EMBL" id="MDP9831741.1"/>
    </source>
</evidence>
<evidence type="ECO:0000256" key="5">
    <source>
        <dbReference type="ARBA" id="ARBA00022692"/>
    </source>
</evidence>
<feature type="transmembrane region" description="Helical" evidence="8">
    <location>
        <begin position="443"/>
        <end position="462"/>
    </location>
</feature>
<feature type="transmembrane region" description="Helical" evidence="8">
    <location>
        <begin position="139"/>
        <end position="157"/>
    </location>
</feature>
<feature type="transmembrane region" description="Helical" evidence="8">
    <location>
        <begin position="256"/>
        <end position="276"/>
    </location>
</feature>
<dbReference type="RefSeq" id="WP_307634393.1">
    <property type="nucleotide sequence ID" value="NZ_JAUSQL010000001.1"/>
</dbReference>
<protein>
    <submittedName>
        <fullName evidence="9">Choline/glycine/proline betaine transport protein</fullName>
    </submittedName>
</protein>
<evidence type="ECO:0000256" key="6">
    <source>
        <dbReference type="ARBA" id="ARBA00022989"/>
    </source>
</evidence>
<dbReference type="EMBL" id="JAUSQL010000001">
    <property type="protein sequence ID" value="MDP9831741.1"/>
    <property type="molecule type" value="Genomic_DNA"/>
</dbReference>
<sequence>MKATTRRPVVLASLVIIALVAGAALVTPTGTASLLTRVVEAVSDWFGWFFVLLAATVLVFVVVIGFKYSHVRLGGDDAKPEYSTFSWACMLFAAGIGTDILFFAVSEPVQQYMRPPQLEPQSLAAAEQAPVWTMFHYGLHGWGMYCLMGIAMGYFAYRKKLPLAVRSTLSPLLGKRTEGWAGHSVDVATIVATIFGLATSLGIGVVMLATALEILVGLEANRWVHLGLVILAITAATLSAVSGINRGIKILSQLNVCLSLFLCLWVLITGNTTYLLRSIVMNIGDFVALFPSMFMDTMAIDYPEAWMTLWTLFFWAWWIAWASFVGLFLARISHGRTIGQFVLGTLTIPLLYVGAWATIFGGRAIEMIRGGDLDFAELTLASPERGIFALLETHPIPTVIISIACLTGLLFYITSADSGALVMANLSSKLPDPSVDARLPMRALWAVATGVLTIAMLIVDGIPALQNATIIMGLPFGFVMVGVMISLARSLKDEGEHPAAEETRTEPHSA</sequence>
<evidence type="ECO:0000256" key="1">
    <source>
        <dbReference type="ARBA" id="ARBA00004651"/>
    </source>
</evidence>
<evidence type="ECO:0000256" key="3">
    <source>
        <dbReference type="ARBA" id="ARBA00022448"/>
    </source>
</evidence>
<keyword evidence="7 8" id="KW-0472">Membrane</keyword>
<reference evidence="9 10" key="1">
    <citation type="submission" date="2023-07" db="EMBL/GenBank/DDBJ databases">
        <title>Sequencing the genomes of 1000 actinobacteria strains.</title>
        <authorList>
            <person name="Klenk H.-P."/>
        </authorList>
    </citation>
    <scope>NUCLEOTIDE SEQUENCE [LARGE SCALE GENOMIC DNA]</scope>
    <source>
        <strain evidence="9 10">DSM 19515</strain>
    </source>
</reference>
<dbReference type="Proteomes" id="UP001230145">
    <property type="component" value="Unassembled WGS sequence"/>
</dbReference>
<organism evidence="9 10">
    <name type="scientific">Trueperella abortisuis</name>
    <dbReference type="NCBI Taxonomy" id="445930"/>
    <lineage>
        <taxon>Bacteria</taxon>
        <taxon>Bacillati</taxon>
        <taxon>Actinomycetota</taxon>
        <taxon>Actinomycetes</taxon>
        <taxon>Actinomycetales</taxon>
        <taxon>Actinomycetaceae</taxon>
        <taxon>Trueperella</taxon>
    </lineage>
</organism>
<evidence type="ECO:0000313" key="10">
    <source>
        <dbReference type="Proteomes" id="UP001230145"/>
    </source>
</evidence>
<keyword evidence="3" id="KW-0813">Transport</keyword>
<keyword evidence="10" id="KW-1185">Reference proteome</keyword>
<dbReference type="Pfam" id="PF02028">
    <property type="entry name" value="BCCT"/>
    <property type="match status" value="1"/>
</dbReference>
<evidence type="ECO:0000256" key="7">
    <source>
        <dbReference type="ARBA" id="ARBA00023136"/>
    </source>
</evidence>
<feature type="transmembrane region" description="Helical" evidence="8">
    <location>
        <begin position="185"/>
        <end position="211"/>
    </location>
</feature>
<feature type="transmembrane region" description="Helical" evidence="8">
    <location>
        <begin position="223"/>
        <end position="244"/>
    </location>
</feature>
<dbReference type="PANTHER" id="PTHR30047">
    <property type="entry name" value="HIGH-AFFINITY CHOLINE TRANSPORT PROTEIN-RELATED"/>
    <property type="match status" value="1"/>
</dbReference>
<feature type="transmembrane region" description="Helical" evidence="8">
    <location>
        <begin position="468"/>
        <end position="488"/>
    </location>
</feature>
<keyword evidence="4" id="KW-1003">Cell membrane</keyword>
<comment type="caution">
    <text evidence="9">The sequence shown here is derived from an EMBL/GenBank/DDBJ whole genome shotgun (WGS) entry which is preliminary data.</text>
</comment>
<gene>
    <name evidence="9" type="ORF">J2S45_000420</name>
</gene>
<name>A0ABT9PG98_9ACTO</name>
<feature type="transmembrane region" description="Helical" evidence="8">
    <location>
        <begin position="305"/>
        <end position="329"/>
    </location>
</feature>
<dbReference type="NCBIfam" id="TIGR00842">
    <property type="entry name" value="bcct"/>
    <property type="match status" value="1"/>
</dbReference>
<feature type="transmembrane region" description="Helical" evidence="8">
    <location>
        <begin position="87"/>
        <end position="105"/>
    </location>
</feature>
<evidence type="ECO:0000256" key="8">
    <source>
        <dbReference type="SAM" id="Phobius"/>
    </source>
</evidence>
<evidence type="ECO:0000256" key="4">
    <source>
        <dbReference type="ARBA" id="ARBA00022475"/>
    </source>
</evidence>
<accession>A0ABT9PG98</accession>
<comment type="subcellular location">
    <subcellularLocation>
        <location evidence="1">Cell membrane</location>
        <topology evidence="1">Multi-pass membrane protein</topology>
    </subcellularLocation>
</comment>
<dbReference type="InterPro" id="IPR000060">
    <property type="entry name" value="BCCT_transptr"/>
</dbReference>
<proteinExistence type="inferred from homology"/>
<evidence type="ECO:0000256" key="2">
    <source>
        <dbReference type="ARBA" id="ARBA00005658"/>
    </source>
</evidence>
<keyword evidence="6 8" id="KW-1133">Transmembrane helix</keyword>
<feature type="transmembrane region" description="Helical" evidence="8">
    <location>
        <begin position="47"/>
        <end position="66"/>
    </location>
</feature>
<feature type="transmembrane region" description="Helical" evidence="8">
    <location>
        <begin position="399"/>
        <end position="422"/>
    </location>
</feature>
<feature type="transmembrane region" description="Helical" evidence="8">
    <location>
        <begin position="341"/>
        <end position="365"/>
    </location>
</feature>